<reference evidence="2 3" key="1">
    <citation type="submission" date="2016-04" db="EMBL/GenBank/DDBJ databases">
        <title>Draft genome of Fonsecaea erecta CBS 125763.</title>
        <authorList>
            <person name="Weiss V.A."/>
            <person name="Vicente V.A."/>
            <person name="Raittz R.T."/>
            <person name="Moreno L.F."/>
            <person name="De Souza E.M."/>
            <person name="Pedrosa F.O."/>
            <person name="Steffens M.B."/>
            <person name="Faoro H."/>
            <person name="Tadra-Sfeir M.Z."/>
            <person name="Najafzadeh M.J."/>
            <person name="Felipe M.S."/>
            <person name="Teixeira M."/>
            <person name="Sun J."/>
            <person name="Xi L."/>
            <person name="Gomes R."/>
            <person name="De Azevedo C.M."/>
            <person name="Salgado C.G."/>
            <person name="Da Silva M.B."/>
            <person name="Nascimento M.F."/>
            <person name="Queiroz-Telles F."/>
            <person name="Attili D.S."/>
            <person name="Gorbushina A."/>
        </authorList>
    </citation>
    <scope>NUCLEOTIDE SEQUENCE [LARGE SCALE GENOMIC DNA]</scope>
    <source>
        <strain evidence="2 3">CBS 125763</strain>
    </source>
</reference>
<evidence type="ECO:0000313" key="3">
    <source>
        <dbReference type="Proteomes" id="UP000078343"/>
    </source>
</evidence>
<dbReference type="RefSeq" id="XP_018691482.1">
    <property type="nucleotide sequence ID" value="XM_018838714.1"/>
</dbReference>
<name>A0A178ZGE0_9EURO</name>
<dbReference type="Proteomes" id="UP000078343">
    <property type="component" value="Unassembled WGS sequence"/>
</dbReference>
<feature type="compositionally biased region" description="Polar residues" evidence="1">
    <location>
        <begin position="61"/>
        <end position="75"/>
    </location>
</feature>
<organism evidence="2 3">
    <name type="scientific">Fonsecaea erecta</name>
    <dbReference type="NCBI Taxonomy" id="1367422"/>
    <lineage>
        <taxon>Eukaryota</taxon>
        <taxon>Fungi</taxon>
        <taxon>Dikarya</taxon>
        <taxon>Ascomycota</taxon>
        <taxon>Pezizomycotina</taxon>
        <taxon>Eurotiomycetes</taxon>
        <taxon>Chaetothyriomycetidae</taxon>
        <taxon>Chaetothyriales</taxon>
        <taxon>Herpotrichiellaceae</taxon>
        <taxon>Fonsecaea</taxon>
    </lineage>
</organism>
<feature type="region of interest" description="Disordered" evidence="1">
    <location>
        <begin position="51"/>
        <end position="95"/>
    </location>
</feature>
<dbReference type="GeneID" id="30011373"/>
<feature type="compositionally biased region" description="Polar residues" evidence="1">
    <location>
        <begin position="382"/>
        <end position="416"/>
    </location>
</feature>
<evidence type="ECO:0000256" key="1">
    <source>
        <dbReference type="SAM" id="MobiDB-lite"/>
    </source>
</evidence>
<feature type="region of interest" description="Disordered" evidence="1">
    <location>
        <begin position="314"/>
        <end position="455"/>
    </location>
</feature>
<protein>
    <submittedName>
        <fullName evidence="2">Uncharacterized protein</fullName>
    </submittedName>
</protein>
<dbReference type="EMBL" id="LVYI01000006">
    <property type="protein sequence ID" value="OAP58115.1"/>
    <property type="molecule type" value="Genomic_DNA"/>
</dbReference>
<dbReference type="AlphaFoldDB" id="A0A178ZGE0"/>
<comment type="caution">
    <text evidence="2">The sequence shown here is derived from an EMBL/GenBank/DDBJ whole genome shotgun (WGS) entry which is preliminary data.</text>
</comment>
<keyword evidence="3" id="KW-1185">Reference proteome</keyword>
<feature type="region of interest" description="Disordered" evidence="1">
    <location>
        <begin position="242"/>
        <end position="266"/>
    </location>
</feature>
<sequence length="475" mass="53081">MLYDVSDPASSYPLFFHRVPSASLYPEEMLAPWSSNPSQTFLSTHANDYNIRTTTDRKRPSATSTSEHGNWLTEQSHLRPPSLLPPAPQLNRPLTDTTKVECRLISPTLSTFQSMNANSTSTAKSGLLKQVTAQLGDISLEYETLSSPPTSPITPVPSLTNSHRSRSSFAISEGSPCTAAGSPQDHFARFLPQDSDSAMVPPKRMYEANVYSGICNINPPLPKPPLCQDYQLYCAHQPTDLSRGSNFPPPQHLPNSDLAPVPTHMPRPQEVSYIDWDDEDGRKRYYSPLRRIKKSLSDLRAAERFISEAHVRKRINLPPHKNTTRNVPHAQRREADETNAWIGRHQKQPCHSPPSTAFSARDEKSLPRLSSRLRKRPRTTKFSPPSQSRMMPQTKTSPQIVNNRAKNIKANDTSSTPAPPPRDTVIPLTPPSTGKRKRANTTTSEPSREAQKKKKLRLGVVGKLVKRLLGARDDY</sequence>
<proteinExistence type="predicted"/>
<accession>A0A178ZGE0</accession>
<gene>
    <name evidence="2" type="ORF">AYL99_07205</name>
</gene>
<evidence type="ECO:0000313" key="2">
    <source>
        <dbReference type="EMBL" id="OAP58115.1"/>
    </source>
</evidence>
<dbReference type="OrthoDB" id="4161826at2759"/>